<evidence type="ECO:0000313" key="2">
    <source>
        <dbReference type="Proteomes" id="UP000268093"/>
    </source>
</evidence>
<comment type="caution">
    <text evidence="1">The sequence shown here is derived from an EMBL/GenBank/DDBJ whole genome shotgun (WGS) entry which is preliminary data.</text>
</comment>
<protein>
    <recommendedName>
        <fullName evidence="3">Concanavalin A-like lectin/glucanase domain-containing protein</fullName>
    </recommendedName>
</protein>
<reference evidence="1 2" key="1">
    <citation type="journal article" date="2018" name="New Phytol.">
        <title>Phylogenomics of Endogonaceae and evolution of mycorrhizas within Mucoromycota.</title>
        <authorList>
            <person name="Chang Y."/>
            <person name="Desiro A."/>
            <person name="Na H."/>
            <person name="Sandor L."/>
            <person name="Lipzen A."/>
            <person name="Clum A."/>
            <person name="Barry K."/>
            <person name="Grigoriev I.V."/>
            <person name="Martin F.M."/>
            <person name="Stajich J.E."/>
            <person name="Smith M.E."/>
            <person name="Bonito G."/>
            <person name="Spatafora J.W."/>
        </authorList>
    </citation>
    <scope>NUCLEOTIDE SEQUENCE [LARGE SCALE GENOMIC DNA]</scope>
    <source>
        <strain evidence="1 2">GMNB39</strain>
    </source>
</reference>
<keyword evidence="2" id="KW-1185">Reference proteome</keyword>
<dbReference type="Pfam" id="PF13385">
    <property type="entry name" value="Laminin_G_3"/>
    <property type="match status" value="2"/>
</dbReference>
<accession>A0A433CX99</accession>
<dbReference type="Gene3D" id="2.60.120.200">
    <property type="match status" value="2"/>
</dbReference>
<organism evidence="1 2">
    <name type="scientific">Jimgerdemannia flammicorona</name>
    <dbReference type="NCBI Taxonomy" id="994334"/>
    <lineage>
        <taxon>Eukaryota</taxon>
        <taxon>Fungi</taxon>
        <taxon>Fungi incertae sedis</taxon>
        <taxon>Mucoromycota</taxon>
        <taxon>Mucoromycotina</taxon>
        <taxon>Endogonomycetes</taxon>
        <taxon>Endogonales</taxon>
        <taxon>Endogonaceae</taxon>
        <taxon>Jimgerdemannia</taxon>
    </lineage>
</organism>
<dbReference type="Proteomes" id="UP000268093">
    <property type="component" value="Unassembled WGS sequence"/>
</dbReference>
<sequence length="414" mass="47632">DFTYYNWKLSKEEIEANFQQRQTLQIINNPISFQAGTRRDVSHTDLPIVSDALSITLRFKLQSRSNKLTRIFQKGINGINTQTPALFLEPLNMRLYLYFSTTTDENVYVGGPLVIGRTYHFTYTLSAFERRLDVYIDGVLAGFKHLEDVVADQLVFNKEPLFIGSDDSLPSPLAEIRWLFFILLDNMFHASIGPICHLNGTLLFPVPISDFTYYNWKLSVEEVQQSFGRRKSLQIVTTPTLLLKATTKGPVVPHTTLPIVSEELSITLLFKLSCHSDNWGRIFQKGQCSDRNNTRTPALFLEPQRSRLHTCFSTTTDWNVNDFIGDPLVVGRTYHLAYTLSRSERRMDIYINGMSAGFKTVGDVYSHILFNDEPFFIGSDEYHPSAICEIRNLQFHNWKLSAEEVTQDYKDQNY</sequence>
<proteinExistence type="predicted"/>
<name>A0A433CX99_9FUNG</name>
<evidence type="ECO:0000313" key="1">
    <source>
        <dbReference type="EMBL" id="RUP43206.1"/>
    </source>
</evidence>
<dbReference type="EMBL" id="RBNI01011445">
    <property type="protein sequence ID" value="RUP43206.1"/>
    <property type="molecule type" value="Genomic_DNA"/>
</dbReference>
<dbReference type="OrthoDB" id="2324354at2759"/>
<dbReference type="InterPro" id="IPR013320">
    <property type="entry name" value="ConA-like_dom_sf"/>
</dbReference>
<dbReference type="AlphaFoldDB" id="A0A433CX99"/>
<evidence type="ECO:0008006" key="3">
    <source>
        <dbReference type="Google" id="ProtNLM"/>
    </source>
</evidence>
<feature type="non-terminal residue" evidence="1">
    <location>
        <position position="1"/>
    </location>
</feature>
<gene>
    <name evidence="1" type="ORF">BC936DRAFT_137480</name>
</gene>
<dbReference type="SUPFAM" id="SSF49899">
    <property type="entry name" value="Concanavalin A-like lectins/glucanases"/>
    <property type="match status" value="2"/>
</dbReference>